<evidence type="ECO:0000313" key="1">
    <source>
        <dbReference type="EMBL" id="GIL49981.1"/>
    </source>
</evidence>
<proteinExistence type="predicted"/>
<feature type="non-terminal residue" evidence="1">
    <location>
        <position position="242"/>
    </location>
</feature>
<keyword evidence="2" id="KW-1185">Reference proteome</keyword>
<organism evidence="1 2">
    <name type="scientific">Volvox africanus</name>
    <dbReference type="NCBI Taxonomy" id="51714"/>
    <lineage>
        <taxon>Eukaryota</taxon>
        <taxon>Viridiplantae</taxon>
        <taxon>Chlorophyta</taxon>
        <taxon>core chlorophytes</taxon>
        <taxon>Chlorophyceae</taxon>
        <taxon>CS clade</taxon>
        <taxon>Chlamydomonadales</taxon>
        <taxon>Volvocaceae</taxon>
        <taxon>Volvox</taxon>
    </lineage>
</organism>
<dbReference type="InterPro" id="IPR043129">
    <property type="entry name" value="ATPase_NBD"/>
</dbReference>
<dbReference type="SUPFAM" id="SSF53067">
    <property type="entry name" value="Actin-like ATPase domain"/>
    <property type="match status" value="1"/>
</dbReference>
<gene>
    <name evidence="1" type="ORF">Vafri_6106</name>
</gene>
<dbReference type="EMBL" id="BNCO01000008">
    <property type="protein sequence ID" value="GIL49981.1"/>
    <property type="molecule type" value="Genomic_DNA"/>
</dbReference>
<sequence length="242" mass="26673">CSCTAQILLVGGMANSPYVQKRVRQLAQERGVPLLIPRQPQALVVSGAVLFGQYPGLVAARRSRQTYGISCRSLWTSEDAASQATFGYPTKLWKEDDREYVADGVFELYVRRNQLVQQDEVVRRTFCPTSKSTKAVGIDLYATEREDARYTEEPGMRKVATVIMELPPNWMIAVPRRQDYDIEVELRFGGTEIMLLARDPFTNNAVATSVTWTPEIVTTAAVQPVPPASAATAGAAAASSNR</sequence>
<dbReference type="Proteomes" id="UP000747399">
    <property type="component" value="Unassembled WGS sequence"/>
</dbReference>
<protein>
    <submittedName>
        <fullName evidence="1">Uncharacterized protein</fullName>
    </submittedName>
</protein>
<name>A0A8J4AYR7_9CHLO</name>
<dbReference type="AlphaFoldDB" id="A0A8J4AYR7"/>
<dbReference type="PANTHER" id="PTHR14187:SF5">
    <property type="entry name" value="HEAT SHOCK 70 KDA PROTEIN 12A"/>
    <property type="match status" value="1"/>
</dbReference>
<accession>A0A8J4AYR7</accession>
<dbReference type="PANTHER" id="PTHR14187">
    <property type="entry name" value="ALPHA KINASE/ELONGATION FACTOR 2 KINASE"/>
    <property type="match status" value="1"/>
</dbReference>
<evidence type="ECO:0000313" key="2">
    <source>
        <dbReference type="Proteomes" id="UP000747399"/>
    </source>
</evidence>
<comment type="caution">
    <text evidence="1">The sequence shown here is derived from an EMBL/GenBank/DDBJ whole genome shotgun (WGS) entry which is preliminary data.</text>
</comment>
<reference evidence="1" key="1">
    <citation type="journal article" date="2021" name="Proc. Natl. Acad. Sci. U.S.A.">
        <title>Three genomes in the algal genus Volvox reveal the fate of a haploid sex-determining region after a transition to homothallism.</title>
        <authorList>
            <person name="Yamamoto K."/>
            <person name="Hamaji T."/>
            <person name="Kawai-Toyooka H."/>
            <person name="Matsuzaki R."/>
            <person name="Takahashi F."/>
            <person name="Nishimura Y."/>
            <person name="Kawachi M."/>
            <person name="Noguchi H."/>
            <person name="Minakuchi Y."/>
            <person name="Umen J.G."/>
            <person name="Toyoda A."/>
            <person name="Nozaki H."/>
        </authorList>
    </citation>
    <scope>NUCLEOTIDE SEQUENCE</scope>
    <source>
        <strain evidence="1">NIES-3780</strain>
    </source>
</reference>